<dbReference type="KEGG" id="crw:CROST_032210"/>
<dbReference type="GO" id="GO:0000156">
    <property type="term" value="F:phosphorelay response regulator activity"/>
    <property type="evidence" value="ECO:0007669"/>
    <property type="project" value="InterPro"/>
</dbReference>
<organism evidence="3 4">
    <name type="scientific">Clostridium felsineum</name>
    <dbReference type="NCBI Taxonomy" id="36839"/>
    <lineage>
        <taxon>Bacteria</taxon>
        <taxon>Bacillati</taxon>
        <taxon>Bacillota</taxon>
        <taxon>Clostridia</taxon>
        <taxon>Eubacteriales</taxon>
        <taxon>Clostridiaceae</taxon>
        <taxon>Clostridium</taxon>
    </lineage>
</organism>
<dbReference type="PANTHER" id="PTHR37299:SF1">
    <property type="entry name" value="STAGE 0 SPORULATION PROTEIN A HOMOLOG"/>
    <property type="match status" value="1"/>
</dbReference>
<evidence type="ECO:0000313" key="4">
    <source>
        <dbReference type="Proteomes" id="UP000190951"/>
    </source>
</evidence>
<dbReference type="AlphaFoldDB" id="A0A1S8L301"/>
<dbReference type="SMART" id="SM00448">
    <property type="entry name" value="REC"/>
    <property type="match status" value="1"/>
</dbReference>
<dbReference type="InterPro" id="IPR007492">
    <property type="entry name" value="LytTR_DNA-bd_dom"/>
</dbReference>
<dbReference type="STRING" id="84029.CROST_27940"/>
<keyword evidence="4" id="KW-1185">Reference proteome</keyword>
<sequence length="247" mass="29080">MYSVILVEDNAEQRHKIKNIIVSIYKFVKIYEADCEAEALKIIENNDVNIFLLDIMLKESSGLNLAMKIRKIKKYQFSQIIFLTHHMEYIIQAFKKVHCYDYILKPYNEKNVKAILSKLMFHENNVIKERTNKEIIIMPQNGTYVNIKVDDIFFIEVKGKKCELNTIKGTYTVNNMSLKKLLQSIDCEYIIRSHKAFAVNKNYIRKIEKIDVKLSNVYFHKCCKVALLGYKFKDNVISEFKKGKVIL</sequence>
<dbReference type="Pfam" id="PF04397">
    <property type="entry name" value="LytTR"/>
    <property type="match status" value="1"/>
</dbReference>
<dbReference type="PROSITE" id="PS50110">
    <property type="entry name" value="RESPONSE_REGULATORY"/>
    <property type="match status" value="1"/>
</dbReference>
<gene>
    <name evidence="3" type="primary">ypdB_2</name>
    <name evidence="3" type="ORF">CROST_032210</name>
</gene>
<dbReference type="SUPFAM" id="SSF52172">
    <property type="entry name" value="CheY-like"/>
    <property type="match status" value="1"/>
</dbReference>
<dbReference type="Proteomes" id="UP000190951">
    <property type="component" value="Chromosome"/>
</dbReference>
<dbReference type="Gene3D" id="2.40.50.1020">
    <property type="entry name" value="LytTr DNA-binding domain"/>
    <property type="match status" value="1"/>
</dbReference>
<dbReference type="InterPro" id="IPR046947">
    <property type="entry name" value="LytR-like"/>
</dbReference>
<reference evidence="3 4" key="1">
    <citation type="submission" date="2022-04" db="EMBL/GenBank/DDBJ databases">
        <title>Genome sequence of C. roseum typestrain.</title>
        <authorList>
            <person name="Poehlein A."/>
            <person name="Schoch T."/>
            <person name="Duerre P."/>
            <person name="Daniel R."/>
        </authorList>
    </citation>
    <scope>NUCLEOTIDE SEQUENCE [LARGE SCALE GENOMIC DNA]</scope>
    <source>
        <strain evidence="3 4">DSM 7320</strain>
    </source>
</reference>
<evidence type="ECO:0000256" key="1">
    <source>
        <dbReference type="ARBA" id="ARBA00018672"/>
    </source>
</evidence>
<dbReference type="Gene3D" id="3.40.50.2300">
    <property type="match status" value="1"/>
</dbReference>
<evidence type="ECO:0000313" key="3">
    <source>
        <dbReference type="EMBL" id="URZ12499.1"/>
    </source>
</evidence>
<proteinExistence type="predicted"/>
<dbReference type="PANTHER" id="PTHR37299">
    <property type="entry name" value="TRANSCRIPTIONAL REGULATOR-RELATED"/>
    <property type="match status" value="1"/>
</dbReference>
<evidence type="ECO:0000256" key="2">
    <source>
        <dbReference type="ARBA" id="ARBA00024867"/>
    </source>
</evidence>
<dbReference type="InterPro" id="IPR011006">
    <property type="entry name" value="CheY-like_superfamily"/>
</dbReference>
<protein>
    <recommendedName>
        <fullName evidence="1">Stage 0 sporulation protein A homolog</fullName>
    </recommendedName>
</protein>
<comment type="function">
    <text evidence="2">May play the central regulatory role in sporulation. It may be an element of the effector pathway responsible for the activation of sporulation genes in response to nutritional stress. Spo0A may act in concert with spo0H (a sigma factor) to control the expression of some genes that are critical to the sporulation process.</text>
</comment>
<dbReference type="GO" id="GO:0003677">
    <property type="term" value="F:DNA binding"/>
    <property type="evidence" value="ECO:0007669"/>
    <property type="project" value="InterPro"/>
</dbReference>
<name>A0A1S8L301_9CLOT</name>
<dbReference type="Pfam" id="PF00072">
    <property type="entry name" value="Response_reg"/>
    <property type="match status" value="1"/>
</dbReference>
<dbReference type="SMART" id="SM00850">
    <property type="entry name" value="LytTR"/>
    <property type="match status" value="1"/>
</dbReference>
<accession>A0A1S8L301</accession>
<dbReference type="EMBL" id="CP096983">
    <property type="protein sequence ID" value="URZ12499.1"/>
    <property type="molecule type" value="Genomic_DNA"/>
</dbReference>
<dbReference type="InterPro" id="IPR001789">
    <property type="entry name" value="Sig_transdc_resp-reg_receiver"/>
</dbReference>